<dbReference type="SUPFAM" id="SSF51261">
    <property type="entry name" value="Duplicated hybrid motif"/>
    <property type="match status" value="1"/>
</dbReference>
<reference evidence="2 3" key="1">
    <citation type="journal article" date="2015" name="Nature">
        <title>rRNA introns, odd ribosomes, and small enigmatic genomes across a large radiation of phyla.</title>
        <authorList>
            <person name="Brown C.T."/>
            <person name="Hug L.A."/>
            <person name="Thomas B.C."/>
            <person name="Sharon I."/>
            <person name="Castelle C.J."/>
            <person name="Singh A."/>
            <person name="Wilkins M.J."/>
            <person name="Williams K.H."/>
            <person name="Banfield J.F."/>
        </authorList>
    </citation>
    <scope>NUCLEOTIDE SEQUENCE [LARGE SCALE GENOMIC DNA]</scope>
</reference>
<organism evidence="2 3">
    <name type="scientific">Candidatus Woesebacteria bacterium GW2011_GWA2_40_7b</name>
    <dbReference type="NCBI Taxonomy" id="1618563"/>
    <lineage>
        <taxon>Bacteria</taxon>
        <taxon>Candidatus Woeseibacteriota</taxon>
    </lineage>
</organism>
<dbReference type="PANTHER" id="PTHR21666:SF270">
    <property type="entry name" value="MUREIN HYDROLASE ACTIVATOR ENVC"/>
    <property type="match status" value="1"/>
</dbReference>
<dbReference type="STRING" id="1618563.UU12_C0012G0016"/>
<dbReference type="AlphaFoldDB" id="A0A0G0VFW8"/>
<evidence type="ECO:0000313" key="2">
    <source>
        <dbReference type="EMBL" id="KKR70960.1"/>
    </source>
</evidence>
<comment type="caution">
    <text evidence="2">The sequence shown here is derived from an EMBL/GenBank/DDBJ whole genome shotgun (WGS) entry which is preliminary data.</text>
</comment>
<dbReference type="Pfam" id="PF01551">
    <property type="entry name" value="Peptidase_M23"/>
    <property type="match status" value="1"/>
</dbReference>
<dbReference type="CDD" id="cd12797">
    <property type="entry name" value="M23_peptidase"/>
    <property type="match status" value="1"/>
</dbReference>
<dbReference type="Gene3D" id="2.70.70.10">
    <property type="entry name" value="Glucose Permease (Domain IIA)"/>
    <property type="match status" value="1"/>
</dbReference>
<dbReference type="EMBL" id="LBZK01000012">
    <property type="protein sequence ID" value="KKR70960.1"/>
    <property type="molecule type" value="Genomic_DNA"/>
</dbReference>
<dbReference type="InterPro" id="IPR011055">
    <property type="entry name" value="Dup_hybrid_motif"/>
</dbReference>
<accession>A0A0G0VFW8</accession>
<dbReference type="InterPro" id="IPR016047">
    <property type="entry name" value="M23ase_b-sheet_dom"/>
</dbReference>
<evidence type="ECO:0000313" key="3">
    <source>
        <dbReference type="Proteomes" id="UP000034562"/>
    </source>
</evidence>
<proteinExistence type="predicted"/>
<dbReference type="PANTHER" id="PTHR21666">
    <property type="entry name" value="PEPTIDASE-RELATED"/>
    <property type="match status" value="1"/>
</dbReference>
<evidence type="ECO:0000259" key="1">
    <source>
        <dbReference type="Pfam" id="PF01551"/>
    </source>
</evidence>
<gene>
    <name evidence="2" type="ORF">UU12_C0012G0016</name>
</gene>
<dbReference type="GO" id="GO:0004222">
    <property type="term" value="F:metalloendopeptidase activity"/>
    <property type="evidence" value="ECO:0007669"/>
    <property type="project" value="TreeGrafter"/>
</dbReference>
<sequence length="203" mass="22219">MDESFVPTASVIRRKYRSGTLLGKIVRHISSHKSAKKFFAANLSALVIAGSFLPTAQSNVQAANVNVQPDESVIQTRNTFITQISVQYPLKAIRINQDFSFFHRGIDFEAETGDSIKAIKAGKVVEADYTRDGYGNTILIDHGNGLTSRYAHLSKIEVKVGDMTTTNTEIGQVGTTGRSTGSHLHLEIRQNGFPLNPLSVLSR</sequence>
<name>A0A0G0VFW8_9BACT</name>
<dbReference type="Proteomes" id="UP000034562">
    <property type="component" value="Unassembled WGS sequence"/>
</dbReference>
<feature type="domain" description="M23ase beta-sheet core" evidence="1">
    <location>
        <begin position="102"/>
        <end position="197"/>
    </location>
</feature>
<protein>
    <submittedName>
        <fullName evidence="2">Peptidase M23</fullName>
    </submittedName>
</protein>
<dbReference type="InterPro" id="IPR050570">
    <property type="entry name" value="Cell_wall_metabolism_enzyme"/>
</dbReference>